<dbReference type="Proteomes" id="UP000177039">
    <property type="component" value="Unassembled WGS sequence"/>
</dbReference>
<comment type="caution">
    <text evidence="2">The sequence shown here is derived from an EMBL/GenBank/DDBJ whole genome shotgun (WGS) entry which is preliminary data.</text>
</comment>
<dbReference type="InterPro" id="IPR023804">
    <property type="entry name" value="DUF3792_TM"/>
</dbReference>
<feature type="transmembrane region" description="Helical" evidence="1">
    <location>
        <begin position="44"/>
        <end position="64"/>
    </location>
</feature>
<proteinExistence type="predicted"/>
<dbReference type="EMBL" id="MFBT01000039">
    <property type="protein sequence ID" value="OGD98289.1"/>
    <property type="molecule type" value="Genomic_DNA"/>
</dbReference>
<keyword evidence="1" id="KW-1133">Transmembrane helix</keyword>
<keyword evidence="1" id="KW-0472">Membrane</keyword>
<feature type="transmembrane region" description="Helical" evidence="1">
    <location>
        <begin position="18"/>
        <end position="38"/>
    </location>
</feature>
<protein>
    <submittedName>
        <fullName evidence="2">Uncharacterized protein</fullName>
    </submittedName>
</protein>
<gene>
    <name evidence="2" type="ORF">A3B54_04225</name>
</gene>
<accession>A0A1F5H2I5</accession>
<evidence type="ECO:0000313" key="2">
    <source>
        <dbReference type="EMBL" id="OGD98289.1"/>
    </source>
</evidence>
<evidence type="ECO:0000313" key="3">
    <source>
        <dbReference type="Proteomes" id="UP000177039"/>
    </source>
</evidence>
<evidence type="ECO:0000256" key="1">
    <source>
        <dbReference type="SAM" id="Phobius"/>
    </source>
</evidence>
<organism evidence="2 3">
    <name type="scientific">Candidatus Curtissbacteria bacterium RIFCSPLOWO2_01_FULL_42_50</name>
    <dbReference type="NCBI Taxonomy" id="1797730"/>
    <lineage>
        <taxon>Bacteria</taxon>
        <taxon>Candidatus Curtissiibacteriota</taxon>
    </lineage>
</organism>
<dbReference type="NCBIfam" id="TIGR04086">
    <property type="entry name" value="TIGR04086_membr"/>
    <property type="match status" value="1"/>
</dbReference>
<sequence length="76" mass="8894">MNPIPWLLWFLPKKYRKYAYLILFILTIPLGVLLLFAPLSEGDFSQALVVIVIIGIFLIGYWYGWKQEEKKNESSS</sequence>
<name>A0A1F5H2I5_9BACT</name>
<reference evidence="2 3" key="1">
    <citation type="journal article" date="2016" name="Nat. Commun.">
        <title>Thousands of microbial genomes shed light on interconnected biogeochemical processes in an aquifer system.</title>
        <authorList>
            <person name="Anantharaman K."/>
            <person name="Brown C.T."/>
            <person name="Hug L.A."/>
            <person name="Sharon I."/>
            <person name="Castelle C.J."/>
            <person name="Probst A.J."/>
            <person name="Thomas B.C."/>
            <person name="Singh A."/>
            <person name="Wilkins M.J."/>
            <person name="Karaoz U."/>
            <person name="Brodie E.L."/>
            <person name="Williams K.H."/>
            <person name="Hubbard S.S."/>
            <person name="Banfield J.F."/>
        </authorList>
    </citation>
    <scope>NUCLEOTIDE SEQUENCE [LARGE SCALE GENOMIC DNA]</scope>
</reference>
<keyword evidence="1" id="KW-0812">Transmembrane</keyword>
<dbReference type="AlphaFoldDB" id="A0A1F5H2I5"/>